<evidence type="ECO:0000313" key="1">
    <source>
        <dbReference type="EMBL" id="KAL3773331.1"/>
    </source>
</evidence>
<proteinExistence type="predicted"/>
<sequence>MDDRFATKAVGEVEAIQGFDVASNTPYFFWCMKESDYVMRIMATGGSLITDDTCKIAHRGVGANRVSFPYMKPYDWHFRYRHSVDDHNNLHHSLPSIEGSWTTDQWALCVFQFLLAISGTATLHSNTLSGMRLRDLAWALINNPLIPVVDEEDFEPETFNEGVHDIATGFVRPDSATKWQGCSVRTRNYCTCTLGFWLCPSHIVKHAMMEVRKEFLGN</sequence>
<dbReference type="EMBL" id="JALLPJ020001238">
    <property type="protein sequence ID" value="KAL3773331.1"/>
    <property type="molecule type" value="Genomic_DNA"/>
</dbReference>
<gene>
    <name evidence="1" type="ORF">ACHAWO_002914</name>
</gene>
<keyword evidence="2" id="KW-1185">Reference proteome</keyword>
<accession>A0ABD3NFP8</accession>
<dbReference type="AlphaFoldDB" id="A0ABD3NFP8"/>
<reference evidence="1 2" key="1">
    <citation type="submission" date="2024-10" db="EMBL/GenBank/DDBJ databases">
        <title>Updated reference genomes for cyclostephanoid diatoms.</title>
        <authorList>
            <person name="Roberts W.R."/>
            <person name="Alverson A.J."/>
        </authorList>
    </citation>
    <scope>NUCLEOTIDE SEQUENCE [LARGE SCALE GENOMIC DNA]</scope>
    <source>
        <strain evidence="1 2">AJA010-31</strain>
    </source>
</reference>
<dbReference type="Proteomes" id="UP001530400">
    <property type="component" value="Unassembled WGS sequence"/>
</dbReference>
<organism evidence="1 2">
    <name type="scientific">Cyclotella atomus</name>
    <dbReference type="NCBI Taxonomy" id="382360"/>
    <lineage>
        <taxon>Eukaryota</taxon>
        <taxon>Sar</taxon>
        <taxon>Stramenopiles</taxon>
        <taxon>Ochrophyta</taxon>
        <taxon>Bacillariophyta</taxon>
        <taxon>Coscinodiscophyceae</taxon>
        <taxon>Thalassiosirophycidae</taxon>
        <taxon>Stephanodiscales</taxon>
        <taxon>Stephanodiscaceae</taxon>
        <taxon>Cyclotella</taxon>
    </lineage>
</organism>
<evidence type="ECO:0000313" key="2">
    <source>
        <dbReference type="Proteomes" id="UP001530400"/>
    </source>
</evidence>
<protein>
    <submittedName>
        <fullName evidence="1">Uncharacterized protein</fullName>
    </submittedName>
</protein>
<name>A0ABD3NFP8_9STRA</name>
<comment type="caution">
    <text evidence="1">The sequence shown here is derived from an EMBL/GenBank/DDBJ whole genome shotgun (WGS) entry which is preliminary data.</text>
</comment>